<dbReference type="AlphaFoldDB" id="A0A956LX85"/>
<evidence type="ECO:0000313" key="2">
    <source>
        <dbReference type="EMBL" id="MCA9727440.1"/>
    </source>
</evidence>
<dbReference type="InterPro" id="IPR013324">
    <property type="entry name" value="RNA_pol_sigma_r3/r4-like"/>
</dbReference>
<dbReference type="SUPFAM" id="SSF88659">
    <property type="entry name" value="Sigma3 and sigma4 domains of RNA polymerase sigma factors"/>
    <property type="match status" value="1"/>
</dbReference>
<sequence>MQWSTTRASLLIRLRDPHDDAAWAEFDRLYGDLILRSTRRLGLDTADGEDVRQMVLLGLVRSMPHFEFRPERGRFRGYLGRAVRNAIVRFRSRQTGTRLVLRVNDGVEPTIACEDDWDEVWEEEWRLHHLRRALASIRQAHDPRTLAVFQDLLDGLSVQEVAASRGMTRDAVHKVKQRLRDQLRSIIAN</sequence>
<evidence type="ECO:0000259" key="1">
    <source>
        <dbReference type="Pfam" id="PF04542"/>
    </source>
</evidence>
<dbReference type="EMBL" id="JAGQHR010000165">
    <property type="protein sequence ID" value="MCA9727440.1"/>
    <property type="molecule type" value="Genomic_DNA"/>
</dbReference>
<organism evidence="2 3">
    <name type="scientific">Eiseniibacteriota bacterium</name>
    <dbReference type="NCBI Taxonomy" id="2212470"/>
    <lineage>
        <taxon>Bacteria</taxon>
        <taxon>Candidatus Eiseniibacteriota</taxon>
    </lineage>
</organism>
<dbReference type="Proteomes" id="UP000697710">
    <property type="component" value="Unassembled WGS sequence"/>
</dbReference>
<comment type="caution">
    <text evidence="2">The sequence shown here is derived from an EMBL/GenBank/DDBJ whole genome shotgun (WGS) entry which is preliminary data.</text>
</comment>
<dbReference type="InterPro" id="IPR007627">
    <property type="entry name" value="RNA_pol_sigma70_r2"/>
</dbReference>
<protein>
    <submittedName>
        <fullName evidence="2">Sigma-70 family RNA polymerase sigma factor</fullName>
    </submittedName>
</protein>
<dbReference type="GO" id="GO:0003700">
    <property type="term" value="F:DNA-binding transcription factor activity"/>
    <property type="evidence" value="ECO:0007669"/>
    <property type="project" value="InterPro"/>
</dbReference>
<gene>
    <name evidence="2" type="ORF">KC729_07140</name>
</gene>
<reference evidence="2" key="1">
    <citation type="submission" date="2020-04" db="EMBL/GenBank/DDBJ databases">
        <authorList>
            <person name="Zhang T."/>
        </authorList>
    </citation>
    <scope>NUCLEOTIDE SEQUENCE</scope>
    <source>
        <strain evidence="2">HKST-UBA01</strain>
    </source>
</reference>
<feature type="non-terminal residue" evidence="2">
    <location>
        <position position="189"/>
    </location>
</feature>
<dbReference type="GO" id="GO:0006352">
    <property type="term" value="P:DNA-templated transcription initiation"/>
    <property type="evidence" value="ECO:0007669"/>
    <property type="project" value="InterPro"/>
</dbReference>
<dbReference type="InterPro" id="IPR014284">
    <property type="entry name" value="RNA_pol_sigma-70_dom"/>
</dbReference>
<reference evidence="2" key="2">
    <citation type="journal article" date="2021" name="Microbiome">
        <title>Successional dynamics and alternative stable states in a saline activated sludge microbial community over 9 years.</title>
        <authorList>
            <person name="Wang Y."/>
            <person name="Ye J."/>
            <person name="Ju F."/>
            <person name="Liu L."/>
            <person name="Boyd J.A."/>
            <person name="Deng Y."/>
            <person name="Parks D.H."/>
            <person name="Jiang X."/>
            <person name="Yin X."/>
            <person name="Woodcroft B.J."/>
            <person name="Tyson G.W."/>
            <person name="Hugenholtz P."/>
            <person name="Polz M.F."/>
            <person name="Zhang T."/>
        </authorList>
    </citation>
    <scope>NUCLEOTIDE SEQUENCE</scope>
    <source>
        <strain evidence="2">HKST-UBA01</strain>
    </source>
</reference>
<dbReference type="Pfam" id="PF04542">
    <property type="entry name" value="Sigma70_r2"/>
    <property type="match status" value="1"/>
</dbReference>
<accession>A0A956LX85</accession>
<dbReference type="SUPFAM" id="SSF88946">
    <property type="entry name" value="Sigma2 domain of RNA polymerase sigma factors"/>
    <property type="match status" value="1"/>
</dbReference>
<dbReference type="InterPro" id="IPR013325">
    <property type="entry name" value="RNA_pol_sigma_r2"/>
</dbReference>
<dbReference type="NCBIfam" id="TIGR02937">
    <property type="entry name" value="sigma70-ECF"/>
    <property type="match status" value="1"/>
</dbReference>
<dbReference type="Gene3D" id="1.10.1740.10">
    <property type="match status" value="1"/>
</dbReference>
<name>A0A956LX85_UNCEI</name>
<feature type="domain" description="RNA polymerase sigma-70 region 2" evidence="1">
    <location>
        <begin position="29"/>
        <end position="95"/>
    </location>
</feature>
<proteinExistence type="predicted"/>
<evidence type="ECO:0000313" key="3">
    <source>
        <dbReference type="Proteomes" id="UP000697710"/>
    </source>
</evidence>